<dbReference type="Proteomes" id="UP000272942">
    <property type="component" value="Unassembled WGS sequence"/>
</dbReference>
<organism evidence="4">
    <name type="scientific">Echinostoma caproni</name>
    <dbReference type="NCBI Taxonomy" id="27848"/>
    <lineage>
        <taxon>Eukaryota</taxon>
        <taxon>Metazoa</taxon>
        <taxon>Spiralia</taxon>
        <taxon>Lophotrochozoa</taxon>
        <taxon>Platyhelminthes</taxon>
        <taxon>Trematoda</taxon>
        <taxon>Digenea</taxon>
        <taxon>Plagiorchiida</taxon>
        <taxon>Echinostomata</taxon>
        <taxon>Echinostomatoidea</taxon>
        <taxon>Echinostomatidae</taxon>
        <taxon>Echinostoma</taxon>
    </lineage>
</organism>
<evidence type="ECO:0000313" key="2">
    <source>
        <dbReference type="EMBL" id="VDP93891.1"/>
    </source>
</evidence>
<dbReference type="WBParaSite" id="ECPE_0001666301-mRNA-1">
    <property type="protein sequence ID" value="ECPE_0001666301-mRNA-1"/>
    <property type="gene ID" value="ECPE_0001666301"/>
</dbReference>
<keyword evidence="3" id="KW-1185">Reference proteome</keyword>
<feature type="compositionally biased region" description="Low complexity" evidence="1">
    <location>
        <begin position="41"/>
        <end position="53"/>
    </location>
</feature>
<evidence type="ECO:0000313" key="4">
    <source>
        <dbReference type="WBParaSite" id="ECPE_0001666301-mRNA-1"/>
    </source>
</evidence>
<dbReference type="AlphaFoldDB" id="A0A183BBN5"/>
<dbReference type="EMBL" id="UZAN01065129">
    <property type="protein sequence ID" value="VDP93891.1"/>
    <property type="molecule type" value="Genomic_DNA"/>
</dbReference>
<dbReference type="OrthoDB" id="6254905at2759"/>
<reference evidence="2 3" key="2">
    <citation type="submission" date="2018-11" db="EMBL/GenBank/DDBJ databases">
        <authorList>
            <consortium name="Pathogen Informatics"/>
        </authorList>
    </citation>
    <scope>NUCLEOTIDE SEQUENCE [LARGE SCALE GENOMIC DNA]</scope>
    <source>
        <strain evidence="2 3">Egypt</strain>
    </source>
</reference>
<evidence type="ECO:0000256" key="1">
    <source>
        <dbReference type="SAM" id="MobiDB-lite"/>
    </source>
</evidence>
<sequence>MCIQLQDGHFLEERDMLLHSEMKSENDENGAFELKQSENYDTTTTNVDVNPRPTFGTTLLELAAHRKRTDSNWRPGLDDQASAQLLREEIHELLETELVSDP</sequence>
<gene>
    <name evidence="2" type="ORF">ECPE_LOCUS16619</name>
</gene>
<reference evidence="4" key="1">
    <citation type="submission" date="2016-06" db="UniProtKB">
        <authorList>
            <consortium name="WormBaseParasite"/>
        </authorList>
    </citation>
    <scope>IDENTIFICATION</scope>
</reference>
<evidence type="ECO:0000313" key="3">
    <source>
        <dbReference type="Proteomes" id="UP000272942"/>
    </source>
</evidence>
<name>A0A183BBN5_9TREM</name>
<feature type="region of interest" description="Disordered" evidence="1">
    <location>
        <begin position="23"/>
        <end position="53"/>
    </location>
</feature>
<protein>
    <submittedName>
        <fullName evidence="2 4">Uncharacterized protein</fullName>
    </submittedName>
</protein>
<proteinExistence type="predicted"/>
<accession>A0A183BBN5</accession>